<reference evidence="1" key="1">
    <citation type="journal article" date="2015" name="Nature">
        <title>Complex archaea that bridge the gap between prokaryotes and eukaryotes.</title>
        <authorList>
            <person name="Spang A."/>
            <person name="Saw J.H."/>
            <person name="Jorgensen S.L."/>
            <person name="Zaremba-Niedzwiedzka K."/>
            <person name="Martijn J."/>
            <person name="Lind A.E."/>
            <person name="van Eijk R."/>
            <person name="Schleper C."/>
            <person name="Guy L."/>
            <person name="Ettema T.J."/>
        </authorList>
    </citation>
    <scope>NUCLEOTIDE SEQUENCE</scope>
</reference>
<name>A0A0F9A164_9ZZZZ</name>
<dbReference type="EMBL" id="LAZR01060316">
    <property type="protein sequence ID" value="KKK65941.1"/>
    <property type="molecule type" value="Genomic_DNA"/>
</dbReference>
<comment type="caution">
    <text evidence="1">The sequence shown here is derived from an EMBL/GenBank/DDBJ whole genome shotgun (WGS) entry which is preliminary data.</text>
</comment>
<feature type="non-terminal residue" evidence="1">
    <location>
        <position position="40"/>
    </location>
</feature>
<gene>
    <name evidence="1" type="ORF">LCGC14_2969070</name>
</gene>
<protein>
    <submittedName>
        <fullName evidence="1">Uncharacterized protein</fullName>
    </submittedName>
</protein>
<dbReference type="AlphaFoldDB" id="A0A0F9A164"/>
<evidence type="ECO:0000313" key="1">
    <source>
        <dbReference type="EMBL" id="KKK65941.1"/>
    </source>
</evidence>
<proteinExistence type="predicted"/>
<accession>A0A0F9A164</accession>
<sequence length="40" mass="4327">MRAETTSRTLAEVIQMEAWAWSGGVTGGIGYSAPARMVRQ</sequence>
<organism evidence="1">
    <name type="scientific">marine sediment metagenome</name>
    <dbReference type="NCBI Taxonomy" id="412755"/>
    <lineage>
        <taxon>unclassified sequences</taxon>
        <taxon>metagenomes</taxon>
        <taxon>ecological metagenomes</taxon>
    </lineage>
</organism>